<name>A0A1B6MFL9_9HEMI</name>
<dbReference type="Gene3D" id="3.90.1200.10">
    <property type="match status" value="1"/>
</dbReference>
<feature type="non-terminal residue" evidence="2">
    <location>
        <position position="1"/>
    </location>
</feature>
<dbReference type="InterPro" id="IPR004119">
    <property type="entry name" value="EcKL"/>
</dbReference>
<accession>A0A1B6MFL9</accession>
<proteinExistence type="predicted"/>
<dbReference type="SMART" id="SM00587">
    <property type="entry name" value="CHK"/>
    <property type="match status" value="1"/>
</dbReference>
<evidence type="ECO:0000313" key="2">
    <source>
        <dbReference type="EMBL" id="JAT34748.1"/>
    </source>
</evidence>
<dbReference type="EMBL" id="GEBQ01005229">
    <property type="protein sequence ID" value="JAT34748.1"/>
    <property type="molecule type" value="Transcribed_RNA"/>
</dbReference>
<dbReference type="PANTHER" id="PTHR11012">
    <property type="entry name" value="PROTEIN KINASE-LIKE DOMAIN-CONTAINING"/>
    <property type="match status" value="1"/>
</dbReference>
<dbReference type="PANTHER" id="PTHR11012:SF47">
    <property type="entry name" value="GH22833P"/>
    <property type="match status" value="1"/>
</dbReference>
<organism evidence="2">
    <name type="scientific">Graphocephala atropunctata</name>
    <dbReference type="NCBI Taxonomy" id="36148"/>
    <lineage>
        <taxon>Eukaryota</taxon>
        <taxon>Metazoa</taxon>
        <taxon>Ecdysozoa</taxon>
        <taxon>Arthropoda</taxon>
        <taxon>Hexapoda</taxon>
        <taxon>Insecta</taxon>
        <taxon>Pterygota</taxon>
        <taxon>Neoptera</taxon>
        <taxon>Paraneoptera</taxon>
        <taxon>Hemiptera</taxon>
        <taxon>Auchenorrhyncha</taxon>
        <taxon>Membracoidea</taxon>
        <taxon>Cicadellidae</taxon>
        <taxon>Cicadellinae</taxon>
        <taxon>Cicadellini</taxon>
        <taxon>Graphocephala</taxon>
    </lineage>
</organism>
<evidence type="ECO:0000259" key="1">
    <source>
        <dbReference type="SMART" id="SM00587"/>
    </source>
</evidence>
<dbReference type="SUPFAM" id="SSF56112">
    <property type="entry name" value="Protein kinase-like (PK-like)"/>
    <property type="match status" value="1"/>
</dbReference>
<dbReference type="InterPro" id="IPR011009">
    <property type="entry name" value="Kinase-like_dom_sf"/>
</dbReference>
<gene>
    <name evidence="2" type="ORF">g.10322</name>
</gene>
<dbReference type="Pfam" id="PF02958">
    <property type="entry name" value="EcKL"/>
    <property type="match status" value="1"/>
</dbReference>
<protein>
    <recommendedName>
        <fullName evidence="1">CHK kinase-like domain-containing protein</fullName>
    </recommendedName>
</protein>
<dbReference type="InterPro" id="IPR015897">
    <property type="entry name" value="CHK_kinase-like"/>
</dbReference>
<sequence>AQFAQLPVSKQHAAPSDHRCLLTLKMAPLVSNLKDSDQEVVLSGLLKHFPFLRVDKLEASPAIKENENFMGVITKIDVIGHDTEKGVAVRTSLILKSLPESVERRMTFNVDAAFSNEAAFYSRVLPTLQQHSPLQLSFPPCLHAQPDLILLRHLGQDGFLIIDRMEGLDLQHCELVLRELGRYHAISLAMKHNSPAKFAQIKSEVKEIFVTEEHTILNSSVDICIDMGLKVASDLESRAVKTLKKVKGHGLEVLIPLVASTEPLAVICHGDLWSNNLLFRYSPDNLQTPTDMAFLDLQGCRYASPSLDIMYFLFSSTKKGVTKQNFRKLVAIYHHSLAEHLKQLAPLAPTVTMDDIVLEIKEHVLYGLLMSLAVLSVVTSKDLSYTIDDVTENSITDREFLVEAEKGMLTPEYNRRVNEMLEVIVLEGLL</sequence>
<reference evidence="2" key="1">
    <citation type="submission" date="2015-11" db="EMBL/GenBank/DDBJ databases">
        <title>De novo transcriptome assembly of four potential Pierce s Disease insect vectors from Arizona vineyards.</title>
        <authorList>
            <person name="Tassone E.E."/>
        </authorList>
    </citation>
    <scope>NUCLEOTIDE SEQUENCE</scope>
</reference>
<feature type="domain" description="CHK kinase-like" evidence="1">
    <location>
        <begin position="149"/>
        <end position="343"/>
    </location>
</feature>
<dbReference type="AlphaFoldDB" id="A0A1B6MFL9"/>